<evidence type="ECO:0000259" key="1">
    <source>
        <dbReference type="Pfam" id="PF07859"/>
    </source>
</evidence>
<organism evidence="2 3">
    <name type="scientific">Pristionchus entomophagus</name>
    <dbReference type="NCBI Taxonomy" id="358040"/>
    <lineage>
        <taxon>Eukaryota</taxon>
        <taxon>Metazoa</taxon>
        <taxon>Ecdysozoa</taxon>
        <taxon>Nematoda</taxon>
        <taxon>Chromadorea</taxon>
        <taxon>Rhabditida</taxon>
        <taxon>Rhabditina</taxon>
        <taxon>Diplogasteromorpha</taxon>
        <taxon>Diplogasteroidea</taxon>
        <taxon>Neodiplogasteridae</taxon>
        <taxon>Pristionchus</taxon>
    </lineage>
</organism>
<accession>A0AAV5TE53</accession>
<keyword evidence="3" id="KW-1185">Reference proteome</keyword>
<gene>
    <name evidence="2" type="ORF">PENTCL1PPCAC_14817</name>
</gene>
<dbReference type="EMBL" id="BTSX01000004">
    <property type="protein sequence ID" value="GMS92642.1"/>
    <property type="molecule type" value="Genomic_DNA"/>
</dbReference>
<dbReference type="Pfam" id="PF07859">
    <property type="entry name" value="Abhydrolase_3"/>
    <property type="match status" value="1"/>
</dbReference>
<comment type="caution">
    <text evidence="2">The sequence shown here is derived from an EMBL/GenBank/DDBJ whole genome shotgun (WGS) entry which is preliminary data.</text>
</comment>
<dbReference type="Proteomes" id="UP001432027">
    <property type="component" value="Unassembled WGS sequence"/>
</dbReference>
<proteinExistence type="predicted"/>
<dbReference type="InterPro" id="IPR029058">
    <property type="entry name" value="AB_hydrolase_fold"/>
</dbReference>
<reference evidence="2" key="1">
    <citation type="submission" date="2023-10" db="EMBL/GenBank/DDBJ databases">
        <title>Genome assembly of Pristionchus species.</title>
        <authorList>
            <person name="Yoshida K."/>
            <person name="Sommer R.J."/>
        </authorList>
    </citation>
    <scope>NUCLEOTIDE SEQUENCE</scope>
    <source>
        <strain evidence="2">RS0144</strain>
    </source>
</reference>
<dbReference type="SUPFAM" id="SSF53474">
    <property type="entry name" value="alpha/beta-Hydrolases"/>
    <property type="match status" value="1"/>
</dbReference>
<sequence length="140" mass="15558">MDTPMVKEVSALYFADPHSAGFYFLWYAGVDVNKRPDFARAAAANGHVSEKARKVAEKFMDLTVLPEAFRDAVKDTDHLQTTQPIELLAEYMEPFLTNASFAPLMASDLSGLPPALILTCEFDFVRDDGALYVHRIKQAG</sequence>
<evidence type="ECO:0000313" key="3">
    <source>
        <dbReference type="Proteomes" id="UP001432027"/>
    </source>
</evidence>
<evidence type="ECO:0000313" key="2">
    <source>
        <dbReference type="EMBL" id="GMS92642.1"/>
    </source>
</evidence>
<name>A0AAV5TE53_9BILA</name>
<protein>
    <recommendedName>
        <fullName evidence="1">Alpha/beta hydrolase fold-3 domain-containing protein</fullName>
    </recommendedName>
</protein>
<dbReference type="Gene3D" id="3.40.50.1820">
    <property type="entry name" value="alpha/beta hydrolase"/>
    <property type="match status" value="1"/>
</dbReference>
<feature type="domain" description="Alpha/beta hydrolase fold-3" evidence="1">
    <location>
        <begin position="78"/>
        <end position="140"/>
    </location>
</feature>
<feature type="non-terminal residue" evidence="2">
    <location>
        <position position="140"/>
    </location>
</feature>
<dbReference type="AlphaFoldDB" id="A0AAV5TE53"/>
<dbReference type="InterPro" id="IPR013094">
    <property type="entry name" value="AB_hydrolase_3"/>
</dbReference>
<dbReference type="GO" id="GO:0016787">
    <property type="term" value="F:hydrolase activity"/>
    <property type="evidence" value="ECO:0007669"/>
    <property type="project" value="InterPro"/>
</dbReference>